<evidence type="ECO:0000256" key="1">
    <source>
        <dbReference type="ARBA" id="ARBA00004442"/>
    </source>
</evidence>
<dbReference type="GO" id="GO:0009279">
    <property type="term" value="C:cell outer membrane"/>
    <property type="evidence" value="ECO:0007669"/>
    <property type="project" value="UniProtKB-SubCell"/>
</dbReference>
<organism evidence="11">
    <name type="scientific">hydrothermal vent metagenome</name>
    <dbReference type="NCBI Taxonomy" id="652676"/>
    <lineage>
        <taxon>unclassified sequences</taxon>
        <taxon>metagenomes</taxon>
        <taxon>ecological metagenomes</taxon>
    </lineage>
</organism>
<reference evidence="11" key="1">
    <citation type="submission" date="2018-06" db="EMBL/GenBank/DDBJ databases">
        <authorList>
            <person name="Zhirakovskaya E."/>
        </authorList>
    </citation>
    <scope>NUCLEOTIDE SEQUENCE</scope>
</reference>
<evidence type="ECO:0000256" key="3">
    <source>
        <dbReference type="ARBA" id="ARBA00022729"/>
    </source>
</evidence>
<accession>A0A3B0WBP4</accession>
<dbReference type="AlphaFoldDB" id="A0A3B0WBP4"/>
<feature type="region of interest" description="Disordered" evidence="9">
    <location>
        <begin position="158"/>
        <end position="180"/>
    </location>
</feature>
<dbReference type="GO" id="GO:0051301">
    <property type="term" value="P:cell division"/>
    <property type="evidence" value="ECO:0007669"/>
    <property type="project" value="UniProtKB-KW"/>
</dbReference>
<proteinExistence type="inferred from homology"/>
<dbReference type="HAMAP" id="MF_02204">
    <property type="entry name" value="Pal"/>
    <property type="match status" value="1"/>
</dbReference>
<dbReference type="InterPro" id="IPR006665">
    <property type="entry name" value="OmpA-like"/>
</dbReference>
<dbReference type="Pfam" id="PF00691">
    <property type="entry name" value="OmpA"/>
    <property type="match status" value="1"/>
</dbReference>
<dbReference type="InterPro" id="IPR006664">
    <property type="entry name" value="OMP_bac"/>
</dbReference>
<keyword evidence="5" id="KW-0564">Palmitate</keyword>
<keyword evidence="6" id="KW-0998">Cell outer membrane</keyword>
<dbReference type="InterPro" id="IPR036737">
    <property type="entry name" value="OmpA-like_sf"/>
</dbReference>
<keyword evidence="3" id="KW-0732">Signal</keyword>
<dbReference type="InterPro" id="IPR039001">
    <property type="entry name" value="Pal"/>
</dbReference>
<dbReference type="SUPFAM" id="SSF103088">
    <property type="entry name" value="OmpA-like"/>
    <property type="match status" value="1"/>
</dbReference>
<gene>
    <name evidence="11" type="ORF">MNBD_GAMMA03-1649</name>
</gene>
<dbReference type="PROSITE" id="PS51257">
    <property type="entry name" value="PROKAR_LIPOPROTEIN"/>
    <property type="match status" value="1"/>
</dbReference>
<dbReference type="InterPro" id="IPR050330">
    <property type="entry name" value="Bact_OuterMem_StrucFunc"/>
</dbReference>
<comment type="subcellular location">
    <subcellularLocation>
        <location evidence="1">Cell outer membrane</location>
    </subcellularLocation>
</comment>
<dbReference type="Gene3D" id="3.30.1330.60">
    <property type="entry name" value="OmpA-like domain"/>
    <property type="match status" value="1"/>
</dbReference>
<sequence length="180" mass="19611">MLVRNIKGLFIVGFLGLSLVGCSSTPNPADAPESNEVLVEEMVVEQVSEDVNAAKQARARDLAAQKSGLLATIQREVVYFDFDQSDVKSQFYSVIKANADYMALEPTATVTVSGYCDERGTREYNMALGEHRANAVKRALIAEGVSPSRINVVSYGEENPAAEGHGEAAWSKNRRAEFSY</sequence>
<evidence type="ECO:0000256" key="2">
    <source>
        <dbReference type="ARBA" id="ARBA00022618"/>
    </source>
</evidence>
<evidence type="ECO:0000256" key="7">
    <source>
        <dbReference type="ARBA" id="ARBA00023288"/>
    </source>
</evidence>
<dbReference type="EMBL" id="UOFC01000113">
    <property type="protein sequence ID" value="VAW46779.1"/>
    <property type="molecule type" value="Genomic_DNA"/>
</dbReference>
<dbReference type="PANTHER" id="PTHR30329">
    <property type="entry name" value="STATOR ELEMENT OF FLAGELLAR MOTOR COMPLEX"/>
    <property type="match status" value="1"/>
</dbReference>
<dbReference type="InterPro" id="IPR014169">
    <property type="entry name" value="Pal_lipo_C"/>
</dbReference>
<evidence type="ECO:0000256" key="8">
    <source>
        <dbReference type="ARBA" id="ARBA00023306"/>
    </source>
</evidence>
<evidence type="ECO:0000256" key="9">
    <source>
        <dbReference type="SAM" id="MobiDB-lite"/>
    </source>
</evidence>
<dbReference type="PRINTS" id="PR01021">
    <property type="entry name" value="OMPADOMAIN"/>
</dbReference>
<keyword evidence="4" id="KW-0472">Membrane</keyword>
<dbReference type="CDD" id="cd07185">
    <property type="entry name" value="OmpA_C-like"/>
    <property type="match status" value="1"/>
</dbReference>
<evidence type="ECO:0000313" key="11">
    <source>
        <dbReference type="EMBL" id="VAW46779.1"/>
    </source>
</evidence>
<feature type="domain" description="OmpA-like" evidence="10">
    <location>
        <begin position="67"/>
        <end position="180"/>
    </location>
</feature>
<keyword evidence="7 11" id="KW-0449">Lipoprotein</keyword>
<keyword evidence="2" id="KW-0132">Cell division</keyword>
<evidence type="ECO:0000259" key="10">
    <source>
        <dbReference type="PROSITE" id="PS51123"/>
    </source>
</evidence>
<protein>
    <submittedName>
        <fullName evidence="11">Tol-Pal system peptidoglycan-associated lipoprotein PAL</fullName>
    </submittedName>
</protein>
<evidence type="ECO:0000256" key="6">
    <source>
        <dbReference type="ARBA" id="ARBA00023237"/>
    </source>
</evidence>
<dbReference type="PROSITE" id="PS51123">
    <property type="entry name" value="OMPA_2"/>
    <property type="match status" value="1"/>
</dbReference>
<dbReference type="PANTHER" id="PTHR30329:SF21">
    <property type="entry name" value="LIPOPROTEIN YIAD-RELATED"/>
    <property type="match status" value="1"/>
</dbReference>
<name>A0A3B0WBP4_9ZZZZ</name>
<evidence type="ECO:0000256" key="5">
    <source>
        <dbReference type="ARBA" id="ARBA00023139"/>
    </source>
</evidence>
<evidence type="ECO:0000256" key="4">
    <source>
        <dbReference type="ARBA" id="ARBA00023136"/>
    </source>
</evidence>
<keyword evidence="8" id="KW-0131">Cell cycle</keyword>
<dbReference type="NCBIfam" id="TIGR02802">
    <property type="entry name" value="Pal_lipo"/>
    <property type="match status" value="1"/>
</dbReference>